<proteinExistence type="predicted"/>
<name>A0A6C0JQN3_9ZZZZ</name>
<organism evidence="1">
    <name type="scientific">viral metagenome</name>
    <dbReference type="NCBI Taxonomy" id="1070528"/>
    <lineage>
        <taxon>unclassified sequences</taxon>
        <taxon>metagenomes</taxon>
        <taxon>organismal metagenomes</taxon>
    </lineage>
</organism>
<protein>
    <submittedName>
        <fullName evidence="1">Uncharacterized protein</fullName>
    </submittedName>
</protein>
<evidence type="ECO:0000313" key="1">
    <source>
        <dbReference type="EMBL" id="QHU08072.1"/>
    </source>
</evidence>
<sequence>MTFKERKEYVDNNEIKWAKIIVQDSNTGINRFYWFCDEKYKEEALQALEKEPDNEEYDFIVATKKHKEYYLQTLIAEREMFNVLYGKTYDKPVTDAYKHELLNYIKCFDSNMSVDITYFATDGSNKTFPLGLKN</sequence>
<dbReference type="EMBL" id="MN740694">
    <property type="protein sequence ID" value="QHU08072.1"/>
    <property type="molecule type" value="Genomic_DNA"/>
</dbReference>
<dbReference type="AlphaFoldDB" id="A0A6C0JQN3"/>
<accession>A0A6C0JQN3</accession>
<reference evidence="1" key="1">
    <citation type="journal article" date="2020" name="Nature">
        <title>Giant virus diversity and host interactions through global metagenomics.</title>
        <authorList>
            <person name="Schulz F."/>
            <person name="Roux S."/>
            <person name="Paez-Espino D."/>
            <person name="Jungbluth S."/>
            <person name="Walsh D.A."/>
            <person name="Denef V.J."/>
            <person name="McMahon K.D."/>
            <person name="Konstantinidis K.T."/>
            <person name="Eloe-Fadrosh E.A."/>
            <person name="Kyrpides N.C."/>
            <person name="Woyke T."/>
        </authorList>
    </citation>
    <scope>NUCLEOTIDE SEQUENCE</scope>
    <source>
        <strain evidence="1">GVMAG-S-1062768-28</strain>
    </source>
</reference>